<name>A0ABQ4CQ31_9ACTN</name>
<dbReference type="Gene3D" id="3.10.450.50">
    <property type="match status" value="1"/>
</dbReference>
<dbReference type="SUPFAM" id="SSF54427">
    <property type="entry name" value="NTF2-like"/>
    <property type="match status" value="1"/>
</dbReference>
<evidence type="ECO:0000259" key="1">
    <source>
        <dbReference type="Pfam" id="PF12680"/>
    </source>
</evidence>
<dbReference type="EMBL" id="BONE01000020">
    <property type="protein sequence ID" value="GIF73396.1"/>
    <property type="molecule type" value="Genomic_DNA"/>
</dbReference>
<evidence type="ECO:0000313" key="2">
    <source>
        <dbReference type="EMBL" id="GIF73396.1"/>
    </source>
</evidence>
<gene>
    <name evidence="2" type="ORF">Asi02nite_29140</name>
</gene>
<dbReference type="Pfam" id="PF12680">
    <property type="entry name" value="SnoaL_2"/>
    <property type="match status" value="1"/>
</dbReference>
<sequence length="108" mass="11756">MTQEQPPAAIGTFIDATNAGDTEAFVAAFTDDAYVRDYGREFTGHDGVRSWDSTDNIGVGMRFELLSWTAAGGDAYVITIRATSRRFNGTGDMRVTLRDGLISRLEIG</sequence>
<dbReference type="InterPro" id="IPR032710">
    <property type="entry name" value="NTF2-like_dom_sf"/>
</dbReference>
<dbReference type="Proteomes" id="UP000604117">
    <property type="component" value="Unassembled WGS sequence"/>
</dbReference>
<accession>A0ABQ4CQ31</accession>
<organism evidence="2 3">
    <name type="scientific">Asanoa siamensis</name>
    <dbReference type="NCBI Taxonomy" id="926357"/>
    <lineage>
        <taxon>Bacteria</taxon>
        <taxon>Bacillati</taxon>
        <taxon>Actinomycetota</taxon>
        <taxon>Actinomycetes</taxon>
        <taxon>Micromonosporales</taxon>
        <taxon>Micromonosporaceae</taxon>
        <taxon>Asanoa</taxon>
    </lineage>
</organism>
<keyword evidence="3" id="KW-1185">Reference proteome</keyword>
<dbReference type="RefSeq" id="WP_203713302.1">
    <property type="nucleotide sequence ID" value="NZ_BONE01000020.1"/>
</dbReference>
<proteinExistence type="predicted"/>
<comment type="caution">
    <text evidence="2">The sequence shown here is derived from an EMBL/GenBank/DDBJ whole genome shotgun (WGS) entry which is preliminary data.</text>
</comment>
<protein>
    <recommendedName>
        <fullName evidence="1">SnoaL-like domain-containing protein</fullName>
    </recommendedName>
</protein>
<evidence type="ECO:0000313" key="3">
    <source>
        <dbReference type="Proteomes" id="UP000604117"/>
    </source>
</evidence>
<dbReference type="InterPro" id="IPR037401">
    <property type="entry name" value="SnoaL-like"/>
</dbReference>
<feature type="domain" description="SnoaL-like" evidence="1">
    <location>
        <begin position="12"/>
        <end position="104"/>
    </location>
</feature>
<reference evidence="2 3" key="1">
    <citation type="submission" date="2021-01" db="EMBL/GenBank/DDBJ databases">
        <title>Whole genome shotgun sequence of Asanoa siamensis NBRC 107932.</title>
        <authorList>
            <person name="Komaki H."/>
            <person name="Tamura T."/>
        </authorList>
    </citation>
    <scope>NUCLEOTIDE SEQUENCE [LARGE SCALE GENOMIC DNA]</scope>
    <source>
        <strain evidence="2 3">NBRC 107932</strain>
    </source>
</reference>